<feature type="coiled-coil region" evidence="6">
    <location>
        <begin position="323"/>
        <end position="357"/>
    </location>
</feature>
<dbReference type="OrthoDB" id="9795292at2"/>
<dbReference type="GO" id="GO:0004713">
    <property type="term" value="F:protein tyrosine kinase activity"/>
    <property type="evidence" value="ECO:0007669"/>
    <property type="project" value="TreeGrafter"/>
</dbReference>
<feature type="coiled-coil region" evidence="6">
    <location>
        <begin position="208"/>
        <end position="238"/>
    </location>
</feature>
<feature type="transmembrane region" description="Helical" evidence="7">
    <location>
        <begin position="487"/>
        <end position="508"/>
    </location>
</feature>
<dbReference type="NCBIfam" id="TIGR03007">
    <property type="entry name" value="pepcterm_ChnLen"/>
    <property type="match status" value="1"/>
</dbReference>
<evidence type="ECO:0000256" key="7">
    <source>
        <dbReference type="SAM" id="Phobius"/>
    </source>
</evidence>
<evidence type="ECO:0000256" key="5">
    <source>
        <dbReference type="ARBA" id="ARBA00023136"/>
    </source>
</evidence>
<keyword evidence="5 7" id="KW-0472">Membrane</keyword>
<evidence type="ECO:0000256" key="4">
    <source>
        <dbReference type="ARBA" id="ARBA00022989"/>
    </source>
</evidence>
<feature type="transmembrane region" description="Helical" evidence="7">
    <location>
        <begin position="427"/>
        <end position="447"/>
    </location>
</feature>
<name>A0A1I4KXQ3_9PROT</name>
<feature type="domain" description="Polysaccharide chain length determinant N-terminal" evidence="8">
    <location>
        <begin position="11"/>
        <end position="92"/>
    </location>
</feature>
<feature type="transmembrane region" description="Helical" evidence="7">
    <location>
        <begin position="20"/>
        <end position="40"/>
    </location>
</feature>
<keyword evidence="2" id="KW-1003">Cell membrane</keyword>
<dbReference type="PANTHER" id="PTHR32309:SF13">
    <property type="entry name" value="FERRIC ENTEROBACTIN TRANSPORT PROTEIN FEPE"/>
    <property type="match status" value="1"/>
</dbReference>
<evidence type="ECO:0000259" key="9">
    <source>
        <dbReference type="Pfam" id="PF13807"/>
    </source>
</evidence>
<sequence>MDELMAQLLVYIKGIWKYRWVAIAVAWIIAIVGWAVVYRLPDNYEASARIYVDTQNILRPLMAGMTVSPNPEQQVSIMSRTLISRPNVERIIRMVDLDVKVTNDAAYDKLVTSLMKDIKLAAAGRDNLFTISYSNKDSRLAREIVQSLLTIFVEGGLEGKKQDSTSALRFIDQQIAGYEEKLIASENALTAFKQKNIGLLPGQGGDYYTQLTNALENLEKAKLALTEAEKARDAVKRQITGDETVLLLETQDSISGRIVNPEIDARIQSLNLNLDNLRLNYTDQHPDVIATQRLITQLEERKREEAALLGSAEDHGKNYSPMLQQLNIALTEAEAIVASMQARVAEYTARFERLKSMSVMIPAVEAELTQLTRDYNVNKANYEKLLERRASAEISGELTSTTGLMSFRIIDPPTVPEAPSGPDRRRLFSFVFIAALLAGVGASFVISQIRPTFHSQSDLRQITGLAILGTVPMIWTDREKSKRRNRLLAFSLSLLLLMSLYALLMVYVKLPFLQTVLR</sequence>
<evidence type="ECO:0000313" key="10">
    <source>
        <dbReference type="EMBL" id="CAE6513048.1"/>
    </source>
</evidence>
<evidence type="ECO:0000256" key="1">
    <source>
        <dbReference type="ARBA" id="ARBA00004651"/>
    </source>
</evidence>
<feature type="transmembrane region" description="Helical" evidence="7">
    <location>
        <begin position="459"/>
        <end position="475"/>
    </location>
</feature>
<comment type="subcellular location">
    <subcellularLocation>
        <location evidence="1">Cell membrane</location>
        <topology evidence="1">Multi-pass membrane protein</topology>
    </subcellularLocation>
</comment>
<keyword evidence="3 7" id="KW-0812">Transmembrane</keyword>
<gene>
    <name evidence="10" type="ORF">NMYAN_40205</name>
    <name evidence="11" type="ORF">SAMN05421880_10177</name>
</gene>
<dbReference type="EMBL" id="FOUF01000001">
    <property type="protein sequence ID" value="SFL83309.1"/>
    <property type="molecule type" value="Genomic_DNA"/>
</dbReference>
<keyword evidence="6" id="KW-0175">Coiled coil</keyword>
<dbReference type="Pfam" id="PF02706">
    <property type="entry name" value="Wzz"/>
    <property type="match status" value="1"/>
</dbReference>
<dbReference type="RefSeq" id="WP_090665620.1">
    <property type="nucleotide sequence ID" value="NZ_CAJNAP010000034.1"/>
</dbReference>
<reference evidence="11 12" key="1">
    <citation type="submission" date="2016-10" db="EMBL/GenBank/DDBJ databases">
        <authorList>
            <person name="de Groot N.N."/>
        </authorList>
    </citation>
    <scope>NUCLEOTIDE SEQUENCE [LARGE SCALE GENOMIC DNA]</scope>
    <source>
        <strain evidence="11 12">Nm146</strain>
    </source>
</reference>
<evidence type="ECO:0000313" key="12">
    <source>
        <dbReference type="Proteomes" id="UP000199561"/>
    </source>
</evidence>
<dbReference type="GO" id="GO:0005886">
    <property type="term" value="C:plasma membrane"/>
    <property type="evidence" value="ECO:0007669"/>
    <property type="project" value="UniProtKB-SubCell"/>
</dbReference>
<dbReference type="Proteomes" id="UP000199561">
    <property type="component" value="Unassembled WGS sequence"/>
</dbReference>
<dbReference type="Proteomes" id="UP000601736">
    <property type="component" value="Unassembled WGS sequence"/>
</dbReference>
<evidence type="ECO:0000259" key="8">
    <source>
        <dbReference type="Pfam" id="PF02706"/>
    </source>
</evidence>
<evidence type="ECO:0000313" key="11">
    <source>
        <dbReference type="EMBL" id="SFL83309.1"/>
    </source>
</evidence>
<dbReference type="EMBL" id="CAJNAP010000034">
    <property type="protein sequence ID" value="CAE6513048.1"/>
    <property type="molecule type" value="Genomic_DNA"/>
</dbReference>
<organism evidence="11 12">
    <name type="scientific">Nitrosomonas nitrosa</name>
    <dbReference type="NCBI Taxonomy" id="52442"/>
    <lineage>
        <taxon>Bacteria</taxon>
        <taxon>Pseudomonadati</taxon>
        <taxon>Pseudomonadota</taxon>
        <taxon>Betaproteobacteria</taxon>
        <taxon>Nitrosomonadales</taxon>
        <taxon>Nitrosomonadaceae</taxon>
        <taxon>Nitrosomonas</taxon>
    </lineage>
</organism>
<proteinExistence type="predicted"/>
<dbReference type="STRING" id="52442.SAMN05421880_10177"/>
<dbReference type="Pfam" id="PF13807">
    <property type="entry name" value="GNVR"/>
    <property type="match status" value="1"/>
</dbReference>
<feature type="domain" description="Tyrosine-protein kinase G-rich" evidence="9">
    <location>
        <begin position="366"/>
        <end position="445"/>
    </location>
</feature>
<dbReference type="InterPro" id="IPR014345">
    <property type="entry name" value="XrtA_polysacc_chain"/>
</dbReference>
<evidence type="ECO:0000256" key="6">
    <source>
        <dbReference type="SAM" id="Coils"/>
    </source>
</evidence>
<evidence type="ECO:0000256" key="3">
    <source>
        <dbReference type="ARBA" id="ARBA00022692"/>
    </source>
</evidence>
<dbReference type="InterPro" id="IPR003856">
    <property type="entry name" value="LPS_length_determ_N"/>
</dbReference>
<evidence type="ECO:0000256" key="2">
    <source>
        <dbReference type="ARBA" id="ARBA00022475"/>
    </source>
</evidence>
<dbReference type="InterPro" id="IPR050445">
    <property type="entry name" value="Bact_polysacc_biosynth/exp"/>
</dbReference>
<reference evidence="10" key="2">
    <citation type="submission" date="2021-02" db="EMBL/GenBank/DDBJ databases">
        <authorList>
            <person name="Han P."/>
        </authorList>
    </citation>
    <scope>NUCLEOTIDE SEQUENCE</scope>
    <source>
        <strain evidence="10">Nitrosomonas nitrosa 18-3D</strain>
    </source>
</reference>
<protein>
    <submittedName>
        <fullName evidence="10 11">Chain length determinant protein</fullName>
    </submittedName>
</protein>
<dbReference type="PANTHER" id="PTHR32309">
    <property type="entry name" value="TYROSINE-PROTEIN KINASE"/>
    <property type="match status" value="1"/>
</dbReference>
<dbReference type="AlphaFoldDB" id="A0A1I4KXQ3"/>
<accession>A0A1I4KXQ3</accession>
<dbReference type="InterPro" id="IPR032807">
    <property type="entry name" value="GNVR"/>
</dbReference>
<keyword evidence="12" id="KW-1185">Reference proteome</keyword>
<keyword evidence="4 7" id="KW-1133">Transmembrane helix</keyword>